<organism evidence="1 2">
    <name type="scientific">Paeniglutamicibacter gangotriensis Lz1y</name>
    <dbReference type="NCBI Taxonomy" id="1276920"/>
    <lineage>
        <taxon>Bacteria</taxon>
        <taxon>Bacillati</taxon>
        <taxon>Actinomycetota</taxon>
        <taxon>Actinomycetes</taxon>
        <taxon>Micrococcales</taxon>
        <taxon>Micrococcaceae</taxon>
        <taxon>Paeniglutamicibacter</taxon>
    </lineage>
</organism>
<proteinExistence type="predicted"/>
<dbReference type="PATRIC" id="fig|1276920.7.peg.1285"/>
<reference evidence="1 2" key="1">
    <citation type="journal article" date="2013" name="Genome Announc.">
        <title>Draft Genome Sequence of Arthrobacter gangotriensis Strain Lz1yT, Isolated from a Penguin Rookery Soil Sample Collected in Antarctica, near the Indian Station Dakshin Gangotri.</title>
        <authorList>
            <person name="Shivaji S."/>
            <person name="Ara S."/>
            <person name="Bandi S."/>
            <person name="Singh A."/>
            <person name="Kumar Pinnaka A."/>
        </authorList>
    </citation>
    <scope>NUCLEOTIDE SEQUENCE [LARGE SCALE GENOMIC DNA]</scope>
    <source>
        <strain evidence="1 2">Lz1y</strain>
    </source>
</reference>
<dbReference type="Proteomes" id="UP000012015">
    <property type="component" value="Unassembled WGS sequence"/>
</dbReference>
<gene>
    <name evidence="1" type="ORF">ADIAG_01294</name>
</gene>
<comment type="caution">
    <text evidence="1">The sequence shown here is derived from an EMBL/GenBank/DDBJ whole genome shotgun (WGS) entry which is preliminary data.</text>
</comment>
<dbReference type="eggNOG" id="COG0439">
    <property type="taxonomic scope" value="Bacteria"/>
</dbReference>
<name>M7MW77_9MICC</name>
<evidence type="ECO:0000313" key="1">
    <source>
        <dbReference type="EMBL" id="EMQ99301.1"/>
    </source>
</evidence>
<dbReference type="STRING" id="1276920.ADIAG_01294"/>
<protein>
    <submittedName>
        <fullName evidence="1">Biotin carboxylase-like protein</fullName>
    </submittedName>
</protein>
<dbReference type="EMBL" id="AOCK01000003">
    <property type="protein sequence ID" value="EMQ99301.1"/>
    <property type="molecule type" value="Genomic_DNA"/>
</dbReference>
<sequence>MLEFMEVEFELDIEEINARWEALSGADTWSQMIIKETSETVELLTATPATGQYHLDSNGALVFGRAAVDWHMLQNESEAFFLRIYGPGDYRWKGGDLGILVTKGRLQVRRNGSPQLSIRAKHFIDSIRAGFTGLQVDGGVQHELPAFAGIGVKTRW</sequence>
<dbReference type="AlphaFoldDB" id="M7MW77"/>
<dbReference type="RefSeq" id="WP_007270489.1">
    <property type="nucleotide sequence ID" value="NZ_AOCK01000003.1"/>
</dbReference>
<accession>M7MW77</accession>
<evidence type="ECO:0000313" key="2">
    <source>
        <dbReference type="Proteomes" id="UP000012015"/>
    </source>
</evidence>
<keyword evidence="2" id="KW-1185">Reference proteome</keyword>